<dbReference type="Proteomes" id="UP000249061">
    <property type="component" value="Unassembled WGS sequence"/>
</dbReference>
<evidence type="ECO:0000256" key="9">
    <source>
        <dbReference type="SAM" id="MobiDB-lite"/>
    </source>
</evidence>
<evidence type="ECO:0000256" key="1">
    <source>
        <dbReference type="ARBA" id="ARBA00006641"/>
    </source>
</evidence>
<evidence type="ECO:0000256" key="6">
    <source>
        <dbReference type="ARBA" id="ARBA00022807"/>
    </source>
</evidence>
<dbReference type="PRINTS" id="PR00706">
    <property type="entry name" value="PYROGLUPTASE"/>
</dbReference>
<dbReference type="EMBL" id="QFQP01000001">
    <property type="protein sequence ID" value="PZR18471.1"/>
    <property type="molecule type" value="Genomic_DNA"/>
</dbReference>
<dbReference type="Pfam" id="PF01470">
    <property type="entry name" value="Peptidase_C15"/>
    <property type="match status" value="1"/>
</dbReference>
<accession>A0A2W5W5K2</accession>
<name>A0A2W5W5K2_9BACT</name>
<reference evidence="10 11" key="1">
    <citation type="submission" date="2017-08" db="EMBL/GenBank/DDBJ databases">
        <title>Infants hospitalized years apart are colonized by the same room-sourced microbial strains.</title>
        <authorList>
            <person name="Brooks B."/>
            <person name="Olm M.R."/>
            <person name="Firek B.A."/>
            <person name="Baker R."/>
            <person name="Thomas B.C."/>
            <person name="Morowitz M.J."/>
            <person name="Banfield J.F."/>
        </authorList>
    </citation>
    <scope>NUCLEOTIDE SEQUENCE [LARGE SCALE GENOMIC DNA]</scope>
    <source>
        <strain evidence="10">S2_003_000_R2_14</strain>
    </source>
</reference>
<dbReference type="GO" id="GO:0006508">
    <property type="term" value="P:proteolysis"/>
    <property type="evidence" value="ECO:0007669"/>
    <property type="project" value="UniProtKB-KW"/>
</dbReference>
<keyword evidence="6" id="KW-0788">Thiol protease</keyword>
<evidence type="ECO:0000256" key="7">
    <source>
        <dbReference type="ARBA" id="ARBA00030836"/>
    </source>
</evidence>
<protein>
    <recommendedName>
        <fullName evidence="2">Pyrrolidone-carboxylate peptidase</fullName>
    </recommendedName>
    <alternativeName>
        <fullName evidence="7">5-oxoprolyl-peptidase</fullName>
    </alternativeName>
    <alternativeName>
        <fullName evidence="8">Pyroglutamyl-peptidase I</fullName>
    </alternativeName>
</protein>
<dbReference type="PANTHER" id="PTHR23402:SF1">
    <property type="entry name" value="PYROGLUTAMYL-PEPTIDASE I"/>
    <property type="match status" value="1"/>
</dbReference>
<evidence type="ECO:0000256" key="8">
    <source>
        <dbReference type="ARBA" id="ARBA00031559"/>
    </source>
</evidence>
<keyword evidence="3" id="KW-0963">Cytoplasm</keyword>
<dbReference type="InterPro" id="IPR000816">
    <property type="entry name" value="Peptidase_C15"/>
</dbReference>
<dbReference type="SUPFAM" id="SSF53182">
    <property type="entry name" value="Pyrrolidone carboxyl peptidase (pyroglutamate aminopeptidase)"/>
    <property type="match status" value="1"/>
</dbReference>
<dbReference type="GO" id="GO:0016920">
    <property type="term" value="F:pyroglutamyl-peptidase activity"/>
    <property type="evidence" value="ECO:0007669"/>
    <property type="project" value="InterPro"/>
</dbReference>
<dbReference type="InterPro" id="IPR036440">
    <property type="entry name" value="Peptidase_C15-like_sf"/>
</dbReference>
<keyword evidence="4" id="KW-0645">Protease</keyword>
<evidence type="ECO:0000313" key="10">
    <source>
        <dbReference type="EMBL" id="PZR18471.1"/>
    </source>
</evidence>
<dbReference type="PANTHER" id="PTHR23402">
    <property type="entry name" value="PROTEASE FAMILY C15 PYROGLUTAMYL-PEPTIDASE I-RELATED"/>
    <property type="match status" value="1"/>
</dbReference>
<evidence type="ECO:0000256" key="5">
    <source>
        <dbReference type="ARBA" id="ARBA00022801"/>
    </source>
</evidence>
<organism evidence="10 11">
    <name type="scientific">Archangium gephyra</name>
    <dbReference type="NCBI Taxonomy" id="48"/>
    <lineage>
        <taxon>Bacteria</taxon>
        <taxon>Pseudomonadati</taxon>
        <taxon>Myxococcota</taxon>
        <taxon>Myxococcia</taxon>
        <taxon>Myxococcales</taxon>
        <taxon>Cystobacterineae</taxon>
        <taxon>Archangiaceae</taxon>
        <taxon>Archangium</taxon>
    </lineage>
</organism>
<dbReference type="AlphaFoldDB" id="A0A2W5W5K2"/>
<evidence type="ECO:0000256" key="4">
    <source>
        <dbReference type="ARBA" id="ARBA00022670"/>
    </source>
</evidence>
<evidence type="ECO:0000256" key="2">
    <source>
        <dbReference type="ARBA" id="ARBA00019191"/>
    </source>
</evidence>
<sequence length="403" mass="43325">MTVKGIRSALTQARQDGKVTETEVDQIVLKARSGWGLTASERTELIKAADSFDDPAKQRLMRHLSAMGQQNAWVNVQAGGLAQIEGRYAIVTVGVAGLSAKVGLFDNCFSLKGTAQADGLMKVAIEGKQLSVQVKKGETAAQVLEKLKAQLPSKVTGVVLSGDVQPYEMASFKGQAAKASDDAAHLMLFKPESLGLKPGEVPLKVVVTGYGAFMGITDNPSANMAQKLSEAGVKGAIVEYRRLDVTTDAVDAFVAEMKKSPPDVILSMGVTHGQSQVEERPENHLGAAPDGNNVMMKDREVRPGGARELKTDLPVDVIENSLRGYGDQRAVHTSRSDGAYEPDRSAYLCNYLGYNLATEFAGVDSTTAGFIHITPDTPVDQMHTVLQAVTARQLDWRREQPRS</sequence>
<proteinExistence type="inferred from homology"/>
<evidence type="ECO:0000313" key="11">
    <source>
        <dbReference type="Proteomes" id="UP000249061"/>
    </source>
</evidence>
<keyword evidence="5" id="KW-0378">Hydrolase</keyword>
<gene>
    <name evidence="10" type="ORF">DI536_00895</name>
</gene>
<evidence type="ECO:0000256" key="3">
    <source>
        <dbReference type="ARBA" id="ARBA00022490"/>
    </source>
</evidence>
<dbReference type="GO" id="GO:0005829">
    <property type="term" value="C:cytosol"/>
    <property type="evidence" value="ECO:0007669"/>
    <property type="project" value="InterPro"/>
</dbReference>
<comment type="similarity">
    <text evidence="1">Belongs to the peptidase C15 family.</text>
</comment>
<feature type="region of interest" description="Disordered" evidence="9">
    <location>
        <begin position="276"/>
        <end position="296"/>
    </location>
</feature>
<comment type="caution">
    <text evidence="10">The sequence shown here is derived from an EMBL/GenBank/DDBJ whole genome shotgun (WGS) entry which is preliminary data.</text>
</comment>
<dbReference type="InterPro" id="IPR016125">
    <property type="entry name" value="Peptidase_C15-like"/>
</dbReference>
<dbReference type="Gene3D" id="3.40.630.20">
    <property type="entry name" value="Peptidase C15, pyroglutamyl peptidase I-like"/>
    <property type="match status" value="1"/>
</dbReference>